<gene>
    <name evidence="1" type="ORF">GNZ12_43165</name>
</gene>
<evidence type="ECO:0000313" key="2">
    <source>
        <dbReference type="Proteomes" id="UP000652198"/>
    </source>
</evidence>
<dbReference type="EMBL" id="WOEY01000185">
    <property type="protein sequence ID" value="NPT47979.1"/>
    <property type="molecule type" value="Genomic_DNA"/>
</dbReference>
<sequence length="115" mass="12405">MSRITGPGIASATGATAEVNAQIKKAVCSVPNLFAALVRFVRTLRQSSGAIRVDEFAAIKAAGYTDRQPVEITLAIALTVFTNAFNRIYYTDLEFPPVKWGDGRAVRVGCMRPVT</sequence>
<dbReference type="Proteomes" id="UP000652198">
    <property type="component" value="Unassembled WGS sequence"/>
</dbReference>
<organism evidence="1 2">
    <name type="scientific">Paraburkholderia solitsugae</name>
    <dbReference type="NCBI Taxonomy" id="2675748"/>
    <lineage>
        <taxon>Bacteria</taxon>
        <taxon>Pseudomonadati</taxon>
        <taxon>Pseudomonadota</taxon>
        <taxon>Betaproteobacteria</taxon>
        <taxon>Burkholderiales</taxon>
        <taxon>Burkholderiaceae</taxon>
        <taxon>Paraburkholderia</taxon>
    </lineage>
</organism>
<accession>A0ABX2C4N3</accession>
<proteinExistence type="predicted"/>
<name>A0ABX2C4N3_9BURK</name>
<protein>
    <submittedName>
        <fullName evidence="1">Uncharacterized protein</fullName>
    </submittedName>
</protein>
<keyword evidence="2" id="KW-1185">Reference proteome</keyword>
<dbReference type="SUPFAM" id="SSF69118">
    <property type="entry name" value="AhpD-like"/>
    <property type="match status" value="1"/>
</dbReference>
<dbReference type="InterPro" id="IPR029032">
    <property type="entry name" value="AhpD-like"/>
</dbReference>
<dbReference type="Gene3D" id="1.20.1290.10">
    <property type="entry name" value="AhpD-like"/>
    <property type="match status" value="1"/>
</dbReference>
<comment type="caution">
    <text evidence="1">The sequence shown here is derived from an EMBL/GenBank/DDBJ whole genome shotgun (WGS) entry which is preliminary data.</text>
</comment>
<dbReference type="RefSeq" id="WP_172319033.1">
    <property type="nucleotide sequence ID" value="NZ_WOEY01000185.1"/>
</dbReference>
<reference evidence="1 2" key="1">
    <citation type="submission" date="2019-11" db="EMBL/GenBank/DDBJ databases">
        <title>Metabolism of dissolved organic matter in forest soils.</title>
        <authorList>
            <person name="Cyle K.T."/>
            <person name="Wilhelm R.C."/>
            <person name="Martinez C.E."/>
        </authorList>
    </citation>
    <scope>NUCLEOTIDE SEQUENCE [LARGE SCALE GENOMIC DNA]</scope>
    <source>
        <strain evidence="1 2">1N</strain>
    </source>
</reference>
<evidence type="ECO:0000313" key="1">
    <source>
        <dbReference type="EMBL" id="NPT47979.1"/>
    </source>
</evidence>